<organism evidence="1 2">
    <name type="scientific">Acropora cervicornis</name>
    <name type="common">Staghorn coral</name>
    <dbReference type="NCBI Taxonomy" id="6130"/>
    <lineage>
        <taxon>Eukaryota</taxon>
        <taxon>Metazoa</taxon>
        <taxon>Cnidaria</taxon>
        <taxon>Anthozoa</taxon>
        <taxon>Hexacorallia</taxon>
        <taxon>Scleractinia</taxon>
        <taxon>Astrocoeniina</taxon>
        <taxon>Acroporidae</taxon>
        <taxon>Acropora</taxon>
    </lineage>
</organism>
<evidence type="ECO:0000313" key="1">
    <source>
        <dbReference type="EMBL" id="KAK2565299.1"/>
    </source>
</evidence>
<accession>A0AAD9QQ54</accession>
<reference evidence="1" key="1">
    <citation type="journal article" date="2023" name="G3 (Bethesda)">
        <title>Whole genome assembly and annotation of the endangered Caribbean coral Acropora cervicornis.</title>
        <authorList>
            <person name="Selwyn J.D."/>
            <person name="Vollmer S.V."/>
        </authorList>
    </citation>
    <scope>NUCLEOTIDE SEQUENCE</scope>
    <source>
        <strain evidence="1">K2</strain>
    </source>
</reference>
<dbReference type="Proteomes" id="UP001249851">
    <property type="component" value="Unassembled WGS sequence"/>
</dbReference>
<name>A0AAD9QQ54_ACRCE</name>
<dbReference type="AlphaFoldDB" id="A0AAD9QQ54"/>
<evidence type="ECO:0000313" key="2">
    <source>
        <dbReference type="Proteomes" id="UP001249851"/>
    </source>
</evidence>
<sequence length="104" mass="11820">MTLLPGSFWRSTRLVVTLDICQTLANIDVRDSFPHTHTVSSGRVIAGYEYTIQIDEYCLGADGGWQEDGSYETATMMSSLKKWFSHCLVRFTEKEFVAISEQMN</sequence>
<keyword evidence="2" id="KW-1185">Reference proteome</keyword>
<reference evidence="1" key="2">
    <citation type="journal article" date="2023" name="Science">
        <title>Genomic signatures of disease resistance in endangered staghorn corals.</title>
        <authorList>
            <person name="Vollmer S.V."/>
            <person name="Selwyn J.D."/>
            <person name="Despard B.A."/>
            <person name="Roesel C.L."/>
        </authorList>
    </citation>
    <scope>NUCLEOTIDE SEQUENCE</scope>
    <source>
        <strain evidence="1">K2</strain>
    </source>
</reference>
<gene>
    <name evidence="1" type="ORF">P5673_011259</name>
</gene>
<proteinExistence type="predicted"/>
<protein>
    <submittedName>
        <fullName evidence="1">Uncharacterized protein</fullName>
    </submittedName>
</protein>
<dbReference type="EMBL" id="JARQWQ010000020">
    <property type="protein sequence ID" value="KAK2565299.1"/>
    <property type="molecule type" value="Genomic_DNA"/>
</dbReference>
<comment type="caution">
    <text evidence="1">The sequence shown here is derived from an EMBL/GenBank/DDBJ whole genome shotgun (WGS) entry which is preliminary data.</text>
</comment>